<feature type="transmembrane region" description="Helical" evidence="1">
    <location>
        <begin position="1485"/>
        <end position="1506"/>
    </location>
</feature>
<dbReference type="Proteomes" id="UP000030762">
    <property type="component" value="Unassembled WGS sequence"/>
</dbReference>
<evidence type="ECO:0008006" key="4">
    <source>
        <dbReference type="Google" id="ProtNLM"/>
    </source>
</evidence>
<dbReference type="EMBL" id="JH767208">
    <property type="protein sequence ID" value="EQC27412.1"/>
    <property type="molecule type" value="Genomic_DNA"/>
</dbReference>
<keyword evidence="1" id="KW-0812">Transmembrane</keyword>
<dbReference type="VEuPathDB" id="FungiDB:SDRG_14738"/>
<dbReference type="InParanoid" id="T0RCW9"/>
<feature type="transmembrane region" description="Helical" evidence="1">
    <location>
        <begin position="581"/>
        <end position="605"/>
    </location>
</feature>
<sequence length="1761" mass="191931">MPAISIGVAPPTEQVPSTLHTRRQHGLAAVGLNYLLVSLSVGVWYLLLLAPSLTNDLWLAGFTPTGYEALLIDLLNAQLAVSGAGAFSLYGANATSTKLYNVSKPTTNVLPTYARTILFTELTSIEYAVRQLRSLSAKWSIRIDAHHCWVDFNQTFEVAHSVARQRRCRDLYASNAAVYMEAVLRNVVWSDFIAAWGGDNGYFTVAVQLALQETSRGQTFLDMVSVARDTTTPEQELIYWQRYGLRTFQLQWQSRWQASIVESIVLRNALGMQQNLVLKNLPQGTGPWTTGKLYWLPINDLIQPRRFKRSLVRGSARYFGANISTNLPAIDVEVMDGITLVPGQFANQSAVFRTVIGPFQGVDCIFVEPPRTLKALLKALHASQQRPGTLPPATVALTPLSWRRFTSFYGGNLMCMVLPQTTYVQQSFDFFDACTKPEPLAISMDPTALRLARAATSNLSIRDACRAASPASVCEVAVDDVAPLSISIELLASTTSSVMASDVGLMQYATAANGTWVVLRQSLLEPSFALFGWLFLIDWALGRREVVSFQGDVGTLTLISNVYAPQLYTTGTEPLQTATQILYYLVVATSVILVGVGSITLVYAIKTRCRFNGVNLFFFNRVVGAVWLGRPLAFLRGASAVLLLSSASVSLSTSSDGVSRFVASPRSWLATAVVTSEATWLTYVASDVLVLVTRQHTRPFSAIASLVSWLVLFLLEVSDPVQVTGTLQRACVGVDMDYGVACTSGVVSVGSLTRMATVGGIQAAGIAVSLSLSLMSATRTTRAGKGSEVEASLLLSSIAHVFLATESSSTRASIDHVSCVLAGLLPLRLWGKAYLFDVKLWLLIRDELSTVSHLAVLPRPVFATSTKRKAGPAVTSVVHYVPTAASSGLAHATKFLGLCYVASSIVGSISYLTISQVNLANDVFWATFNTTGAHAFFANWLNEQLVLGNTTMIDLPLDRPSINAMASFASQSAVVTSPANYGAYLQHTRLNTIEATIRGLRRSNGCDAPWIFSPYCYVDMLKRWEMANSATRQSRCLNMTSNGAVYLETVLRNIDFDAFHMCWGAAFEIAVASELGLSSAGKTWLTTTTSTTKQSVDDEAAYWRQHGVRTFDTQWQNYKQLGVRNQYSITNAFGISYPLKLVSQATVDRVDRQSTFKMYWALANDLSAVVSNASGMAGSSLIRSSARYAFSNTTLAAVYITKGLLSSPLPRAFALTSSFLGPFGSIDMVYVAPPPVLQRLLSSLMEHSRSPLTDNGTAQEAYYNITPLAISRPVPATWLRAPFDTYGSTVLCGEILSGHSVATGIDNIVSYDAVCVSTLDVIAKLQPTRQQYIISALLAGLERGGNNVTTVCNHEPSYLLACQAYLNATLSYISAFMSVPTTLSQDVANAHALVRSLNISLLSYSKRNATATMYVQSINLLDPAEDNFRFFAWLFLYDWVVGLREVVSFQGDLSTLTLITDIEVPLSQPTQAWEMPRNIARYLRAGVMYVTGVMMAVASLTAVYMVASRSHFEGLNMLELGRVGGIVWVGRPFLFLRSMTALCVLSTASIELQYSGYISSFVAVRDPWYKTLLAVNEVTWLITIVNDILLVITGDYAAYYAILNGFLVYLIAAGFTLLAPVTPRLSINLQCYLAQVDGMAICDAGAIEIGRRDRLLLLVTLVLVSHGVCYLVVTQCVRAPPTSAVASLFLTSGAKYQFCTSSWIVHNVYHLDRASAALVGLLTLRFQSRMVTLDIKTWRAYALPIDTDAPVALAAGVPLLD</sequence>
<organism evidence="2 3">
    <name type="scientific">Saprolegnia diclina (strain VS20)</name>
    <dbReference type="NCBI Taxonomy" id="1156394"/>
    <lineage>
        <taxon>Eukaryota</taxon>
        <taxon>Sar</taxon>
        <taxon>Stramenopiles</taxon>
        <taxon>Oomycota</taxon>
        <taxon>Saprolegniomycetes</taxon>
        <taxon>Saprolegniales</taxon>
        <taxon>Saprolegniaceae</taxon>
        <taxon>Saprolegnia</taxon>
    </lineage>
</organism>
<evidence type="ECO:0000256" key="1">
    <source>
        <dbReference type="SAM" id="Phobius"/>
    </source>
</evidence>
<evidence type="ECO:0000313" key="2">
    <source>
        <dbReference type="EMBL" id="EQC27412.1"/>
    </source>
</evidence>
<dbReference type="OMA" id="YQFCTSS"/>
<reference evidence="2 3" key="1">
    <citation type="submission" date="2012-04" db="EMBL/GenBank/DDBJ databases">
        <title>The Genome Sequence of Saprolegnia declina VS20.</title>
        <authorList>
            <consortium name="The Broad Institute Genome Sequencing Platform"/>
            <person name="Russ C."/>
            <person name="Nusbaum C."/>
            <person name="Tyler B."/>
            <person name="van West P."/>
            <person name="Dieguez-Uribeondo J."/>
            <person name="de Bruijn I."/>
            <person name="Tripathy S."/>
            <person name="Jiang R."/>
            <person name="Young S.K."/>
            <person name="Zeng Q."/>
            <person name="Gargeya S."/>
            <person name="Fitzgerald M."/>
            <person name="Haas B."/>
            <person name="Abouelleil A."/>
            <person name="Alvarado L."/>
            <person name="Arachchi H.M."/>
            <person name="Berlin A."/>
            <person name="Chapman S.B."/>
            <person name="Goldberg J."/>
            <person name="Griggs A."/>
            <person name="Gujja S."/>
            <person name="Hansen M."/>
            <person name="Howarth C."/>
            <person name="Imamovic A."/>
            <person name="Larimer J."/>
            <person name="McCowen C."/>
            <person name="Montmayeur A."/>
            <person name="Murphy C."/>
            <person name="Neiman D."/>
            <person name="Pearson M."/>
            <person name="Priest M."/>
            <person name="Roberts A."/>
            <person name="Saif S."/>
            <person name="Shea T."/>
            <person name="Sisk P."/>
            <person name="Sykes S."/>
            <person name="Wortman J."/>
            <person name="Nusbaum C."/>
            <person name="Birren B."/>
        </authorList>
    </citation>
    <scope>NUCLEOTIDE SEQUENCE [LARGE SCALE GENOMIC DNA]</scope>
    <source>
        <strain evidence="2 3">VS20</strain>
    </source>
</reference>
<evidence type="ECO:0000313" key="3">
    <source>
        <dbReference type="Proteomes" id="UP000030762"/>
    </source>
</evidence>
<name>T0RCW9_SAPDV</name>
<gene>
    <name evidence="2" type="ORF">SDRG_14738</name>
</gene>
<feature type="transmembrane region" description="Helical" evidence="1">
    <location>
        <begin position="27"/>
        <end position="47"/>
    </location>
</feature>
<keyword evidence="1" id="KW-0472">Membrane</keyword>
<keyword evidence="1" id="KW-1133">Transmembrane helix</keyword>
<dbReference type="RefSeq" id="XP_008619112.1">
    <property type="nucleotide sequence ID" value="XM_008620890.1"/>
</dbReference>
<feature type="transmembrane region" description="Helical" evidence="1">
    <location>
        <begin position="1571"/>
        <end position="1592"/>
    </location>
</feature>
<accession>T0RCW9</accession>
<protein>
    <recommendedName>
        <fullName evidence="4">Transmembrane protein</fullName>
    </recommendedName>
</protein>
<keyword evidence="3" id="KW-1185">Reference proteome</keyword>
<dbReference type="eggNOG" id="ENOG502SD6V">
    <property type="taxonomic scope" value="Eukaryota"/>
</dbReference>
<proteinExistence type="predicted"/>
<dbReference type="OrthoDB" id="78800at2759"/>
<feature type="transmembrane region" description="Helical" evidence="1">
    <location>
        <begin position="1655"/>
        <end position="1673"/>
    </location>
</feature>
<feature type="transmembrane region" description="Helical" evidence="1">
    <location>
        <begin position="1598"/>
        <end position="1619"/>
    </location>
</feature>
<dbReference type="GeneID" id="19955465"/>